<dbReference type="InterPro" id="IPR006311">
    <property type="entry name" value="TAT_signal"/>
</dbReference>
<dbReference type="PANTHER" id="PTHR42928">
    <property type="entry name" value="TRICARBOXYLATE-BINDING PROTEIN"/>
    <property type="match status" value="1"/>
</dbReference>
<feature type="signal peptide" evidence="2">
    <location>
        <begin position="1"/>
        <end position="38"/>
    </location>
</feature>
<evidence type="ECO:0000313" key="4">
    <source>
        <dbReference type="Proteomes" id="UP001057498"/>
    </source>
</evidence>
<keyword evidence="4" id="KW-1185">Reference proteome</keyword>
<dbReference type="PANTHER" id="PTHR42928:SF5">
    <property type="entry name" value="BLR1237 PROTEIN"/>
    <property type="match status" value="1"/>
</dbReference>
<comment type="similarity">
    <text evidence="1">Belongs to the UPF0065 (bug) family.</text>
</comment>
<dbReference type="PROSITE" id="PS51318">
    <property type="entry name" value="TAT"/>
    <property type="match status" value="1"/>
</dbReference>
<keyword evidence="2" id="KW-0732">Signal</keyword>
<evidence type="ECO:0000256" key="2">
    <source>
        <dbReference type="SAM" id="SignalP"/>
    </source>
</evidence>
<dbReference type="RefSeq" id="WP_251971237.1">
    <property type="nucleotide sequence ID" value="NZ_AP025730.1"/>
</dbReference>
<sequence>MHTPRRPIPSHAPSSLARRPLLGLCAAALLGGSLLAAAAPVAAQSFPNRQVNLMVPYPAGGLSDAIARTVEKPLAKALGQMVIIENLGGVSGALGAQKVLSTPADGHMIYQGSPNETILAPLALQAVKYKSEDFRMVQIIGAFPMAVLARKDLPANNIDELAALAKKAAGEGRPLTYGSVGVGSFYHVLGEHFAHLAGAPMTHVPYKGMAPLSTDLAGGQVDVSFIVVGAKDVALVEQGRLKILATLAPAGKVEVPMLKAWRSINDSQLVKAKDFAYNAWTGYFVRKDTPEPVVQALNKALATAMGDEQVRKQLEGLGGMIPAMMSPAEAQKEYEAQTARFRAIAKSIKLEAQ</sequence>
<dbReference type="Gene3D" id="3.40.190.150">
    <property type="entry name" value="Bordetella uptake gene, domain 1"/>
    <property type="match status" value="1"/>
</dbReference>
<dbReference type="PIRSF" id="PIRSF017082">
    <property type="entry name" value="YflP"/>
    <property type="match status" value="1"/>
</dbReference>
<name>A0ABM7YTU1_9BURK</name>
<protein>
    <submittedName>
        <fullName evidence="3">ABC transporter substrate-binding protein</fullName>
    </submittedName>
</protein>
<evidence type="ECO:0000313" key="3">
    <source>
        <dbReference type="EMBL" id="BDI08105.1"/>
    </source>
</evidence>
<dbReference type="InterPro" id="IPR005064">
    <property type="entry name" value="BUG"/>
</dbReference>
<dbReference type="Gene3D" id="3.40.190.10">
    <property type="entry name" value="Periplasmic binding protein-like II"/>
    <property type="match status" value="1"/>
</dbReference>
<evidence type="ECO:0000256" key="1">
    <source>
        <dbReference type="ARBA" id="ARBA00006987"/>
    </source>
</evidence>
<dbReference type="EMBL" id="AP025730">
    <property type="protein sequence ID" value="BDI08105.1"/>
    <property type="molecule type" value="Genomic_DNA"/>
</dbReference>
<dbReference type="SUPFAM" id="SSF53850">
    <property type="entry name" value="Periplasmic binding protein-like II"/>
    <property type="match status" value="1"/>
</dbReference>
<dbReference type="Pfam" id="PF03401">
    <property type="entry name" value="TctC"/>
    <property type="match status" value="1"/>
</dbReference>
<accession>A0ABM7YTU1</accession>
<proteinExistence type="inferred from homology"/>
<gene>
    <name evidence="3" type="ORF">CATMQ487_50750</name>
</gene>
<reference evidence="3" key="1">
    <citation type="submission" date="2022-04" db="EMBL/GenBank/DDBJ databases">
        <title>Whole genome sequence of Sphaerotilus sp. FB-5.</title>
        <authorList>
            <person name="Takeda M."/>
            <person name="Narihara S."/>
            <person name="Akimoto M."/>
            <person name="Akimoto R."/>
            <person name="Nishiyashiki S."/>
            <person name="Murakami T."/>
        </authorList>
    </citation>
    <scope>NUCLEOTIDE SEQUENCE</scope>
    <source>
        <strain evidence="3">FB-5</strain>
    </source>
</reference>
<feature type="chain" id="PRO_5045350766" evidence="2">
    <location>
        <begin position="39"/>
        <end position="353"/>
    </location>
</feature>
<dbReference type="InterPro" id="IPR042100">
    <property type="entry name" value="Bug_dom1"/>
</dbReference>
<organism evidence="3 4">
    <name type="scientific">Sphaerotilus microaerophilus</name>
    <dbReference type="NCBI Taxonomy" id="2914710"/>
    <lineage>
        <taxon>Bacteria</taxon>
        <taxon>Pseudomonadati</taxon>
        <taxon>Pseudomonadota</taxon>
        <taxon>Betaproteobacteria</taxon>
        <taxon>Burkholderiales</taxon>
        <taxon>Sphaerotilaceae</taxon>
        <taxon>Sphaerotilus</taxon>
    </lineage>
</organism>
<dbReference type="Proteomes" id="UP001057498">
    <property type="component" value="Chromosome"/>
</dbReference>
<dbReference type="CDD" id="cd07012">
    <property type="entry name" value="PBP2_Bug_TTT"/>
    <property type="match status" value="1"/>
</dbReference>